<dbReference type="GO" id="GO:0007267">
    <property type="term" value="P:cell-cell signaling"/>
    <property type="evidence" value="ECO:0007669"/>
    <property type="project" value="InterPro"/>
</dbReference>
<dbReference type="PROSITE" id="PS50817">
    <property type="entry name" value="INTEIN_N_TER"/>
    <property type="match status" value="1"/>
</dbReference>
<keyword evidence="7" id="KW-1185">Reference proteome</keyword>
<proteinExistence type="predicted"/>
<dbReference type="InterPro" id="IPR001767">
    <property type="entry name" value="Hedgehog_Hint"/>
</dbReference>
<feature type="non-terminal residue" evidence="6">
    <location>
        <position position="265"/>
    </location>
</feature>
<dbReference type="SMART" id="SM00306">
    <property type="entry name" value="HintN"/>
    <property type="match status" value="1"/>
</dbReference>
<keyword evidence="3" id="KW-0732">Signal</keyword>
<reference evidence="7" key="1">
    <citation type="submission" date="2022-10" db="EMBL/GenBank/DDBJ databases">
        <title>Genome assembly of Pristionchus species.</title>
        <authorList>
            <person name="Yoshida K."/>
            <person name="Sommer R.J."/>
        </authorList>
    </citation>
    <scope>NUCLEOTIDE SEQUENCE [LARGE SCALE GENOMIC DNA]</scope>
    <source>
        <strain evidence="7">RS5460</strain>
    </source>
</reference>
<feature type="region of interest" description="Disordered" evidence="4">
    <location>
        <begin position="1"/>
        <end position="27"/>
    </location>
</feature>
<sequence>PTVPVDSPLPLPPAGSHERSRERAGSHEQNAILEEVIQEEAIQLPPGTQVSFLFSKIGFRVEINHVIIFQFEQPAPIFQQPQLVPPPQLQFGGGGGGGQWCFTGDSIVELMDGTTKRMDQLNKKDWVLAVSNNQLEYVPVEFWLHRIPSQEAEFNEFEMEDGKTIKITDKHYIFKGDCSRVGTGPIELNTLPQDAVFADQVHAGDCLYTLAEDKEMHEVRVVRADKVTQTGIYAPMTSSGRIVVNGVHASCHNILQEHTSGHAFF</sequence>
<dbReference type="PRINTS" id="PR00632">
    <property type="entry name" value="SONICHHOG"/>
</dbReference>
<dbReference type="InterPro" id="IPR001657">
    <property type="entry name" value="Hedgehog"/>
</dbReference>
<evidence type="ECO:0000256" key="4">
    <source>
        <dbReference type="SAM" id="MobiDB-lite"/>
    </source>
</evidence>
<evidence type="ECO:0000256" key="3">
    <source>
        <dbReference type="ARBA" id="ARBA00022729"/>
    </source>
</evidence>
<comment type="subcellular location">
    <subcellularLocation>
        <location evidence="1">Secreted</location>
        <location evidence="1">Extracellular space</location>
    </subcellularLocation>
</comment>
<feature type="compositionally biased region" description="Pro residues" evidence="4">
    <location>
        <begin position="1"/>
        <end position="13"/>
    </location>
</feature>
<dbReference type="CDD" id="cd00081">
    <property type="entry name" value="Hint"/>
    <property type="match status" value="1"/>
</dbReference>
<evidence type="ECO:0000313" key="6">
    <source>
        <dbReference type="EMBL" id="GMR61757.1"/>
    </source>
</evidence>
<dbReference type="GO" id="GO:0005576">
    <property type="term" value="C:extracellular region"/>
    <property type="evidence" value="ECO:0007669"/>
    <property type="project" value="UniProtKB-SubCell"/>
</dbReference>
<keyword evidence="2" id="KW-0217">Developmental protein</keyword>
<name>A0AAN5DFU5_9BILA</name>
<accession>A0AAN5DFU5</accession>
<dbReference type="AlphaFoldDB" id="A0AAN5DFU5"/>
<dbReference type="GO" id="GO:0016540">
    <property type="term" value="P:protein autoprocessing"/>
    <property type="evidence" value="ECO:0007669"/>
    <property type="project" value="InterPro"/>
</dbReference>
<protein>
    <recommendedName>
        <fullName evidence="5">Hint domain-containing protein</fullName>
    </recommendedName>
</protein>
<dbReference type="Gene3D" id="2.170.16.10">
    <property type="entry name" value="Hedgehog/Intein (Hint) domain"/>
    <property type="match status" value="1"/>
</dbReference>
<dbReference type="SUPFAM" id="SSF51294">
    <property type="entry name" value="Hedgehog/intein (Hint) domain"/>
    <property type="match status" value="1"/>
</dbReference>
<feature type="compositionally biased region" description="Basic and acidic residues" evidence="4">
    <location>
        <begin position="16"/>
        <end position="26"/>
    </location>
</feature>
<gene>
    <name evidence="6" type="ORF">PMAYCL1PPCAC_31952</name>
</gene>
<dbReference type="GO" id="GO:0016539">
    <property type="term" value="P:intein-mediated protein splicing"/>
    <property type="evidence" value="ECO:0007669"/>
    <property type="project" value="InterPro"/>
</dbReference>
<feature type="domain" description="Hint" evidence="5">
    <location>
        <begin position="99"/>
        <end position="211"/>
    </location>
</feature>
<dbReference type="InterPro" id="IPR052140">
    <property type="entry name" value="Dev_Signal_Hedgehog-like"/>
</dbReference>
<dbReference type="GO" id="GO:0048731">
    <property type="term" value="P:system development"/>
    <property type="evidence" value="ECO:0007669"/>
    <property type="project" value="UniProtKB-ARBA"/>
</dbReference>
<organism evidence="6 7">
    <name type="scientific">Pristionchus mayeri</name>
    <dbReference type="NCBI Taxonomy" id="1317129"/>
    <lineage>
        <taxon>Eukaryota</taxon>
        <taxon>Metazoa</taxon>
        <taxon>Ecdysozoa</taxon>
        <taxon>Nematoda</taxon>
        <taxon>Chromadorea</taxon>
        <taxon>Rhabditida</taxon>
        <taxon>Rhabditina</taxon>
        <taxon>Diplogasteromorpha</taxon>
        <taxon>Diplogasteroidea</taxon>
        <taxon>Neodiplogasteridae</taxon>
        <taxon>Pristionchus</taxon>
    </lineage>
</organism>
<dbReference type="InterPro" id="IPR006141">
    <property type="entry name" value="Intein_N"/>
</dbReference>
<comment type="caution">
    <text evidence="6">The sequence shown here is derived from an EMBL/GenBank/DDBJ whole genome shotgun (WGS) entry which is preliminary data.</text>
</comment>
<dbReference type="InterPro" id="IPR003587">
    <property type="entry name" value="Hint_dom_N"/>
</dbReference>
<dbReference type="PANTHER" id="PTHR46706">
    <property type="entry name" value="PROTEIN QUA-1-RELATED"/>
    <property type="match status" value="1"/>
</dbReference>
<evidence type="ECO:0000256" key="1">
    <source>
        <dbReference type="ARBA" id="ARBA00004239"/>
    </source>
</evidence>
<dbReference type="Proteomes" id="UP001328107">
    <property type="component" value="Unassembled WGS sequence"/>
</dbReference>
<evidence type="ECO:0000313" key="7">
    <source>
        <dbReference type="Proteomes" id="UP001328107"/>
    </source>
</evidence>
<dbReference type="EMBL" id="BTRK01000006">
    <property type="protein sequence ID" value="GMR61757.1"/>
    <property type="molecule type" value="Genomic_DNA"/>
</dbReference>
<evidence type="ECO:0000259" key="5">
    <source>
        <dbReference type="SMART" id="SM00306"/>
    </source>
</evidence>
<evidence type="ECO:0000256" key="2">
    <source>
        <dbReference type="ARBA" id="ARBA00022473"/>
    </source>
</evidence>
<dbReference type="InterPro" id="IPR036844">
    <property type="entry name" value="Hint_dom_sf"/>
</dbReference>
<dbReference type="Pfam" id="PF01079">
    <property type="entry name" value="Hint"/>
    <property type="match status" value="1"/>
</dbReference>
<feature type="non-terminal residue" evidence="6">
    <location>
        <position position="1"/>
    </location>
</feature>
<dbReference type="PANTHER" id="PTHR46706:SF12">
    <property type="entry name" value="PROTEIN QUA-1-RELATED"/>
    <property type="match status" value="1"/>
</dbReference>